<dbReference type="AlphaFoldDB" id="A0A1B0FJT2"/>
<dbReference type="GO" id="GO:0071819">
    <property type="term" value="C:DUBm complex"/>
    <property type="evidence" value="ECO:0007669"/>
    <property type="project" value="UniProtKB-UniRule"/>
</dbReference>
<dbReference type="GO" id="GO:0008270">
    <property type="term" value="F:zinc ion binding"/>
    <property type="evidence" value="ECO:0007669"/>
    <property type="project" value="UniProtKB-UniRule"/>
</dbReference>
<keyword evidence="9 10" id="KW-0539">Nucleus</keyword>
<evidence type="ECO:0000256" key="3">
    <source>
        <dbReference type="ARBA" id="ARBA00022771"/>
    </source>
</evidence>
<evidence type="ECO:0000256" key="12">
    <source>
        <dbReference type="SAM" id="MobiDB-lite"/>
    </source>
</evidence>
<dbReference type="GO" id="GO:0000124">
    <property type="term" value="C:SAGA complex"/>
    <property type="evidence" value="ECO:0007669"/>
    <property type="project" value="UniProtKB-UniRule"/>
</dbReference>
<keyword evidence="7 10" id="KW-0010">Activator</keyword>
<dbReference type="GO" id="GO:0006357">
    <property type="term" value="P:regulation of transcription by RNA polymerase II"/>
    <property type="evidence" value="ECO:0007669"/>
    <property type="project" value="TreeGrafter"/>
</dbReference>
<gene>
    <name evidence="10" type="primary">Sgf11</name>
</gene>
<dbReference type="FunFam" id="3.30.160.60:FF:000118">
    <property type="entry name" value="Ataxin-7-like protein 3"/>
    <property type="match status" value="1"/>
</dbReference>
<feature type="compositionally biased region" description="Polar residues" evidence="12">
    <location>
        <begin position="109"/>
        <end position="119"/>
    </location>
</feature>
<keyword evidence="13" id="KW-1133">Transmembrane helix</keyword>
<keyword evidence="5 10" id="KW-0156">Chromatin regulator</keyword>
<feature type="zinc finger region" description="SGF11-type" evidence="10">
    <location>
        <begin position="251"/>
        <end position="272"/>
    </location>
</feature>
<feature type="region of interest" description="Disordered" evidence="12">
    <location>
        <begin position="86"/>
        <end position="154"/>
    </location>
</feature>
<feature type="compositionally biased region" description="Low complexity" evidence="12">
    <location>
        <begin position="291"/>
        <end position="307"/>
    </location>
</feature>
<comment type="similarity">
    <text evidence="10 11">Belongs to the SGF11 family.</text>
</comment>
<keyword evidence="2 10" id="KW-0479">Metal-binding</keyword>
<dbReference type="InterPro" id="IPR013246">
    <property type="entry name" value="SAGA_su_Sgf11"/>
</dbReference>
<protein>
    <recommendedName>
        <fullName evidence="10">SAGA-associated factor 11 homolog</fullName>
    </recommendedName>
</protein>
<dbReference type="PANTHER" id="PTHR46367:SF1">
    <property type="entry name" value="ATAXIN-7-LIKE PROTEIN 3"/>
    <property type="match status" value="1"/>
</dbReference>
<evidence type="ECO:0000256" key="2">
    <source>
        <dbReference type="ARBA" id="ARBA00022723"/>
    </source>
</evidence>
<organism evidence="14 15">
    <name type="scientific">Glossina morsitans morsitans</name>
    <name type="common">Savannah tsetse fly</name>
    <dbReference type="NCBI Taxonomy" id="37546"/>
    <lineage>
        <taxon>Eukaryota</taxon>
        <taxon>Metazoa</taxon>
        <taxon>Ecdysozoa</taxon>
        <taxon>Arthropoda</taxon>
        <taxon>Hexapoda</taxon>
        <taxon>Insecta</taxon>
        <taxon>Pterygota</taxon>
        <taxon>Neoptera</taxon>
        <taxon>Endopterygota</taxon>
        <taxon>Diptera</taxon>
        <taxon>Brachycera</taxon>
        <taxon>Muscomorpha</taxon>
        <taxon>Hippoboscoidea</taxon>
        <taxon>Glossinidae</taxon>
        <taxon>Glossina</taxon>
    </lineage>
</organism>
<dbReference type="GO" id="GO:0006325">
    <property type="term" value="P:chromatin organization"/>
    <property type="evidence" value="ECO:0007669"/>
    <property type="project" value="UniProtKB-KW"/>
</dbReference>
<dbReference type="Proteomes" id="UP000092444">
    <property type="component" value="Unassembled WGS sequence"/>
</dbReference>
<name>A0A1B0FJT2_GLOMM</name>
<evidence type="ECO:0000256" key="6">
    <source>
        <dbReference type="ARBA" id="ARBA00023015"/>
    </source>
</evidence>
<comment type="domain">
    <text evidence="10">The C-terminal SGF11-type zinc-finger domain forms part of the 'catalytic lobe' of the SAGA deubiquitination module.</text>
</comment>
<dbReference type="EnsemblMetazoa" id="GMOY004048-RA">
    <property type="protein sequence ID" value="GMOY004048-PA"/>
    <property type="gene ID" value="GMOY004048"/>
</dbReference>
<feature type="compositionally biased region" description="Polar residues" evidence="12">
    <location>
        <begin position="145"/>
        <end position="154"/>
    </location>
</feature>
<comment type="subcellular location">
    <subcellularLocation>
        <location evidence="1 10 11">Nucleus</location>
    </subcellularLocation>
</comment>
<dbReference type="PANTHER" id="PTHR46367">
    <property type="entry name" value="ATAXIN-7-LIKE PROTEIN 3"/>
    <property type="match status" value="1"/>
</dbReference>
<keyword evidence="8 10" id="KW-0804">Transcription</keyword>
<evidence type="ECO:0000256" key="1">
    <source>
        <dbReference type="ARBA" id="ARBA00004123"/>
    </source>
</evidence>
<feature type="compositionally biased region" description="Basic and acidic residues" evidence="12">
    <location>
        <begin position="308"/>
        <end position="320"/>
    </location>
</feature>
<reference evidence="14" key="1">
    <citation type="submission" date="2020-05" db="UniProtKB">
        <authorList>
            <consortium name="EnsemblMetazoa"/>
        </authorList>
    </citation>
    <scope>IDENTIFICATION</scope>
    <source>
        <strain evidence="14">Yale</strain>
    </source>
</reference>
<keyword evidence="13" id="KW-0812">Transmembrane</keyword>
<accession>A0A1B0FJT2</accession>
<keyword evidence="6 10" id="KW-0805">Transcription regulation</keyword>
<keyword evidence="15" id="KW-1185">Reference proteome</keyword>
<evidence type="ECO:0000313" key="14">
    <source>
        <dbReference type="EnsemblMetazoa" id="GMOY004048-PA"/>
    </source>
</evidence>
<feature type="transmembrane region" description="Helical" evidence="13">
    <location>
        <begin position="6"/>
        <end position="27"/>
    </location>
</feature>
<evidence type="ECO:0000256" key="11">
    <source>
        <dbReference type="RuleBase" id="RU261113"/>
    </source>
</evidence>
<evidence type="ECO:0000256" key="4">
    <source>
        <dbReference type="ARBA" id="ARBA00022833"/>
    </source>
</evidence>
<proteinExistence type="inferred from homology"/>
<keyword evidence="3 10" id="KW-0863">Zinc-finger</keyword>
<feature type="region of interest" description="Disordered" evidence="12">
    <location>
        <begin position="291"/>
        <end position="322"/>
    </location>
</feature>
<evidence type="ECO:0000256" key="13">
    <source>
        <dbReference type="SAM" id="Phobius"/>
    </source>
</evidence>
<dbReference type="Gene3D" id="3.30.160.60">
    <property type="entry name" value="Classic Zinc Finger"/>
    <property type="match status" value="1"/>
</dbReference>
<dbReference type="GO" id="GO:0003713">
    <property type="term" value="F:transcription coactivator activity"/>
    <property type="evidence" value="ECO:0007669"/>
    <property type="project" value="UniProtKB-UniRule"/>
</dbReference>
<dbReference type="HAMAP" id="MF_03047">
    <property type="entry name" value="Sgf11"/>
    <property type="match status" value="1"/>
</dbReference>
<evidence type="ECO:0000256" key="5">
    <source>
        <dbReference type="ARBA" id="ARBA00022853"/>
    </source>
</evidence>
<sequence length="541" mass="59119">MLSILYFMIVLVLLFLIMPIVCCYVNVRSAKLEKICRPHNRRPAFYTQTHQSWLNSWQIQTTSPTNNNNCSQNAYYTRVESLSSKTSSRFRESNNTESNSDNEDKIQKMSDSASTGSNSDNEDKNGAVFKKPKAKVPLNEKTNDNDTNTSAISPMHSENSTAVEALIQSYLEITRDPQSLDEATNYVYDTVLDDAVMGVLLEIHHLARTGNLAALDGVTSDDDEASSSRTIVELENHDIFGVPIGKKPMDCCCPNCDRTVAAVRFAPHLEKCMGMGRSSARIASRRITAANAASSSSASSSRSQTNQENKDTADPSSSDKRLRRKWSVNSDLVFTLNPFDMTAICNIKFKNKVLQNYTVPDSSKPGPPLDLLSMFLMNDVSDRQGNVFTIHDENNQANRYNDIFYIESNNAEAARVRAQLEKDDKDLPTYEEVMRITSAANSASTSVMAATSTSSVNTTNTIDSTLALPPYSDIFCNDPRADNSCERPAVSSPPNVASTSTEHTTIALSSTLGFSNTISTQTPTAAAAAAAVVAPSSSSNV</sequence>
<evidence type="ECO:0000256" key="8">
    <source>
        <dbReference type="ARBA" id="ARBA00023163"/>
    </source>
</evidence>
<evidence type="ECO:0000256" key="9">
    <source>
        <dbReference type="ARBA" id="ARBA00023242"/>
    </source>
</evidence>
<evidence type="ECO:0000256" key="10">
    <source>
        <dbReference type="HAMAP-Rule" id="MF_03047"/>
    </source>
</evidence>
<keyword evidence="4 10" id="KW-0862">Zinc</keyword>
<dbReference type="STRING" id="37546.A0A1B0FJT2"/>
<comment type="subunit">
    <text evidence="10">Component of some SAGA transcription coactivator-HAT complexes. Within the SAGA complex, participates to a subcomplex of SAGA called the DUB module (deubiquitination module).</text>
</comment>
<evidence type="ECO:0000313" key="15">
    <source>
        <dbReference type="Proteomes" id="UP000092444"/>
    </source>
</evidence>
<evidence type="ECO:0000256" key="7">
    <source>
        <dbReference type="ARBA" id="ARBA00023159"/>
    </source>
</evidence>
<dbReference type="EMBL" id="CCAG010016144">
    <property type="status" value="NOT_ANNOTATED_CDS"/>
    <property type="molecule type" value="Genomic_DNA"/>
</dbReference>
<dbReference type="InterPro" id="IPR051078">
    <property type="entry name" value="SGF11"/>
</dbReference>
<keyword evidence="13" id="KW-0472">Membrane</keyword>
<comment type="function">
    <text evidence="10 11">Component of the transcription regulatory histone acetylation (HAT) complex SAGA, a multiprotein complex that activates transcription by remodeling chromatin and mediating histone acetylation and deubiquitination. Within the SAGA complex, participates in a subcomplex that specifically deubiquitinates histone H2B. The SAGA complex is recruited to specific gene promoters by activators, where it is required for transcription.</text>
</comment>
<dbReference type="Pfam" id="PF08209">
    <property type="entry name" value="Sgf11"/>
    <property type="match status" value="1"/>
</dbReference>
<comment type="domain">
    <text evidence="10">The long N-terminal helix forms part of the 'assembly lobe' of the SAGA deubiquitination module.</text>
</comment>